<dbReference type="InterPro" id="IPR007889">
    <property type="entry name" value="HTH_Psq"/>
</dbReference>
<evidence type="ECO:0000259" key="2">
    <source>
        <dbReference type="Pfam" id="PF04218"/>
    </source>
</evidence>
<feature type="domain" description="HTH psq-type" evidence="2">
    <location>
        <begin position="6"/>
        <end position="42"/>
    </location>
</feature>
<accession>A0AAV3YF14</accession>
<feature type="region of interest" description="Disordered" evidence="1">
    <location>
        <begin position="103"/>
        <end position="122"/>
    </location>
</feature>
<gene>
    <name evidence="3" type="ORF">PoB_000754700</name>
</gene>
<dbReference type="AlphaFoldDB" id="A0AAV3YF14"/>
<sequence>MFLAEQKAETIKEVERKRRNKAEICKDYNISSGTLYTVLRDEAIMTAVSKGQFQPDRHLQTTGHEKLDPCKAEDVKKLMKFFRVPERAEGFYDDVLMAAEAKNEDTDERDDMCSYDENESFM</sequence>
<feature type="compositionally biased region" description="Acidic residues" evidence="1">
    <location>
        <begin position="105"/>
        <end position="122"/>
    </location>
</feature>
<reference evidence="3 4" key="1">
    <citation type="journal article" date="2021" name="Elife">
        <title>Chloroplast acquisition without the gene transfer in kleptoplastic sea slugs, Plakobranchus ocellatus.</title>
        <authorList>
            <person name="Maeda T."/>
            <person name="Takahashi S."/>
            <person name="Yoshida T."/>
            <person name="Shimamura S."/>
            <person name="Takaki Y."/>
            <person name="Nagai Y."/>
            <person name="Toyoda A."/>
            <person name="Suzuki Y."/>
            <person name="Arimoto A."/>
            <person name="Ishii H."/>
            <person name="Satoh N."/>
            <person name="Nishiyama T."/>
            <person name="Hasebe M."/>
            <person name="Maruyama T."/>
            <person name="Minagawa J."/>
            <person name="Obokata J."/>
            <person name="Shigenobu S."/>
        </authorList>
    </citation>
    <scope>NUCLEOTIDE SEQUENCE [LARGE SCALE GENOMIC DNA]</scope>
</reference>
<comment type="caution">
    <text evidence="3">The sequence shown here is derived from an EMBL/GenBank/DDBJ whole genome shotgun (WGS) entry which is preliminary data.</text>
</comment>
<dbReference type="GO" id="GO:0003677">
    <property type="term" value="F:DNA binding"/>
    <property type="evidence" value="ECO:0007669"/>
    <property type="project" value="InterPro"/>
</dbReference>
<protein>
    <recommendedName>
        <fullName evidence="2">HTH psq-type domain-containing protein</fullName>
    </recommendedName>
</protein>
<dbReference type="Pfam" id="PF04218">
    <property type="entry name" value="CENP-B_N"/>
    <property type="match status" value="1"/>
</dbReference>
<name>A0AAV3YF14_9GAST</name>
<dbReference type="EMBL" id="BLXT01000876">
    <property type="protein sequence ID" value="GFN81041.1"/>
    <property type="molecule type" value="Genomic_DNA"/>
</dbReference>
<evidence type="ECO:0000313" key="4">
    <source>
        <dbReference type="Proteomes" id="UP000735302"/>
    </source>
</evidence>
<evidence type="ECO:0000256" key="1">
    <source>
        <dbReference type="SAM" id="MobiDB-lite"/>
    </source>
</evidence>
<evidence type="ECO:0000313" key="3">
    <source>
        <dbReference type="EMBL" id="GFN81041.1"/>
    </source>
</evidence>
<proteinExistence type="predicted"/>
<dbReference type="Proteomes" id="UP000735302">
    <property type="component" value="Unassembled WGS sequence"/>
</dbReference>
<keyword evidence="4" id="KW-1185">Reference proteome</keyword>
<dbReference type="Gene3D" id="1.10.10.60">
    <property type="entry name" value="Homeodomain-like"/>
    <property type="match status" value="1"/>
</dbReference>
<organism evidence="3 4">
    <name type="scientific">Plakobranchus ocellatus</name>
    <dbReference type="NCBI Taxonomy" id="259542"/>
    <lineage>
        <taxon>Eukaryota</taxon>
        <taxon>Metazoa</taxon>
        <taxon>Spiralia</taxon>
        <taxon>Lophotrochozoa</taxon>
        <taxon>Mollusca</taxon>
        <taxon>Gastropoda</taxon>
        <taxon>Heterobranchia</taxon>
        <taxon>Euthyneura</taxon>
        <taxon>Panpulmonata</taxon>
        <taxon>Sacoglossa</taxon>
        <taxon>Placobranchoidea</taxon>
        <taxon>Plakobranchidae</taxon>
        <taxon>Plakobranchus</taxon>
    </lineage>
</organism>